<dbReference type="Proteomes" id="UP000008064">
    <property type="component" value="Unassembled WGS sequence"/>
</dbReference>
<protein>
    <submittedName>
        <fullName evidence="2">Uncharacterized protein</fullName>
    </submittedName>
</protein>
<accession>F8NSR9</accession>
<feature type="region of interest" description="Disordered" evidence="1">
    <location>
        <begin position="1"/>
        <end position="21"/>
    </location>
</feature>
<dbReference type="GeneID" id="18811208"/>
<organism>
    <name type="scientific">Serpula lacrymans var. lacrymans (strain S7.9)</name>
    <name type="common">Dry rot fungus</name>
    <dbReference type="NCBI Taxonomy" id="578457"/>
    <lineage>
        <taxon>Eukaryota</taxon>
        <taxon>Fungi</taxon>
        <taxon>Dikarya</taxon>
        <taxon>Basidiomycota</taxon>
        <taxon>Agaricomycotina</taxon>
        <taxon>Agaricomycetes</taxon>
        <taxon>Agaricomycetidae</taxon>
        <taxon>Boletales</taxon>
        <taxon>Coniophorineae</taxon>
        <taxon>Serpulaceae</taxon>
        <taxon>Serpula</taxon>
    </lineage>
</organism>
<sequence>MNRRINIATAPSLPSKLTTPAGAASPALIWAVERPPGYGKVGLFVKATAANPMLVEKVMGTANQAMPPIKYARTAVSALDAMARCQYPWSNIQLPNELVIWIIMNTRPS</sequence>
<name>F8NSR9_SERL9</name>
<dbReference type="HOGENOM" id="CLU_2190340_0_0_1"/>
<reference evidence="2" key="1">
    <citation type="submission" date="2011-04" db="EMBL/GenBank/DDBJ databases">
        <title>Evolution of plant cell wall degrading machinery underlies the functional diversity of forest fungi.</title>
        <authorList>
            <consortium name="US DOE Joint Genome Institute (JGI-PGF)"/>
            <person name="Eastwood D.C."/>
            <person name="Floudas D."/>
            <person name="Binder M."/>
            <person name="Majcherczyk A."/>
            <person name="Schneider P."/>
            <person name="Aerts A."/>
            <person name="Asiegbu F.O."/>
            <person name="Baker S.E."/>
            <person name="Barry K."/>
            <person name="Bendiksby M."/>
            <person name="Blumentritt M."/>
            <person name="Coutinho P.M."/>
            <person name="Cullen D."/>
            <person name="Cullen D."/>
            <person name="Gathman A."/>
            <person name="Goodell B."/>
            <person name="Henrissat B."/>
            <person name="Ihrmark K."/>
            <person name="Kauserud H."/>
            <person name="Kohler A."/>
            <person name="LaButti K."/>
            <person name="Lapidus A."/>
            <person name="Lavin J.L."/>
            <person name="Lee Y.-H."/>
            <person name="Lindquist E."/>
            <person name="Lilly W."/>
            <person name="Lucas S."/>
            <person name="Morin E."/>
            <person name="Murat C."/>
            <person name="Oguiza J.A."/>
            <person name="Park J."/>
            <person name="Pisabarro A.G."/>
            <person name="Riley R."/>
            <person name="Rosling A."/>
            <person name="Salamov A."/>
            <person name="Schmidt O."/>
            <person name="Schmutz J."/>
            <person name="Skrede I."/>
            <person name="Stenlid J."/>
            <person name="Wiebenga A."/>
            <person name="Xie X."/>
            <person name="Kues U."/>
            <person name="Hibbett D.S."/>
            <person name="Hoffmeister D."/>
            <person name="Hogberg N."/>
            <person name="Martin F."/>
            <person name="Grigoriev I.V."/>
            <person name="Watkinson S.C."/>
        </authorList>
    </citation>
    <scope>NUCLEOTIDE SEQUENCE</scope>
    <source>
        <strain evidence="2">S7.9</strain>
    </source>
</reference>
<evidence type="ECO:0000313" key="2">
    <source>
        <dbReference type="EMBL" id="EGO26993.1"/>
    </source>
</evidence>
<proteinExistence type="predicted"/>
<dbReference type="RefSeq" id="XP_007317166.1">
    <property type="nucleotide sequence ID" value="XM_007317104.1"/>
</dbReference>
<dbReference type="EMBL" id="GL945432">
    <property type="protein sequence ID" value="EGO26993.1"/>
    <property type="molecule type" value="Genomic_DNA"/>
</dbReference>
<evidence type="ECO:0000256" key="1">
    <source>
        <dbReference type="SAM" id="MobiDB-lite"/>
    </source>
</evidence>
<feature type="non-terminal residue" evidence="2">
    <location>
        <position position="109"/>
    </location>
</feature>
<gene>
    <name evidence="2" type="ORF">SERLADRAFT_386424</name>
</gene>
<dbReference type="KEGG" id="sla:SERLADRAFT_386424"/>
<dbReference type="AlphaFoldDB" id="F8NSR9"/>